<organism evidence="2 3">
    <name type="scientific">Allomyces macrogynus (strain ATCC 38327)</name>
    <name type="common">Allomyces javanicus var. macrogynus</name>
    <dbReference type="NCBI Taxonomy" id="578462"/>
    <lineage>
        <taxon>Eukaryota</taxon>
        <taxon>Fungi</taxon>
        <taxon>Fungi incertae sedis</taxon>
        <taxon>Blastocladiomycota</taxon>
        <taxon>Blastocladiomycetes</taxon>
        <taxon>Blastocladiales</taxon>
        <taxon>Blastocladiaceae</taxon>
        <taxon>Allomyces</taxon>
    </lineage>
</organism>
<protein>
    <submittedName>
        <fullName evidence="2">Uncharacterized protein</fullName>
    </submittedName>
</protein>
<sequence length="185" mass="18268">MATRYSPAGAAKGGKGRGAGAGAHAAFGRAPTVTAPRPIQLPSKRSDQTAAKGATVAKIAVLRPSHAAGTAATTTTAGAGIMSPHVTAEDDHHDDAAPTTTTRDAPSPVLALPAAASAAAATAPSAPVPTATPAPASTGSPWAPVPKPNLSGASPWKLPASGARGGRRRAIRTRRPAARRRPVRA</sequence>
<feature type="compositionally biased region" description="Low complexity" evidence="1">
    <location>
        <begin position="67"/>
        <end position="80"/>
    </location>
</feature>
<dbReference type="VEuPathDB" id="FungiDB:AMAG_17739"/>
<proteinExistence type="predicted"/>
<dbReference type="AlphaFoldDB" id="A0A0L0RYJ2"/>
<evidence type="ECO:0000313" key="2">
    <source>
        <dbReference type="EMBL" id="KNE55126.1"/>
    </source>
</evidence>
<accession>A0A0L0RYJ2</accession>
<dbReference type="EMBL" id="GG745329">
    <property type="protein sequence ID" value="KNE55126.1"/>
    <property type="molecule type" value="Genomic_DNA"/>
</dbReference>
<feature type="compositionally biased region" description="Basic and acidic residues" evidence="1">
    <location>
        <begin position="87"/>
        <end position="96"/>
    </location>
</feature>
<keyword evidence="3" id="KW-1185">Reference proteome</keyword>
<dbReference type="Proteomes" id="UP000054350">
    <property type="component" value="Unassembled WGS sequence"/>
</dbReference>
<evidence type="ECO:0000313" key="3">
    <source>
        <dbReference type="Proteomes" id="UP000054350"/>
    </source>
</evidence>
<feature type="region of interest" description="Disordered" evidence="1">
    <location>
        <begin position="1"/>
        <end position="185"/>
    </location>
</feature>
<feature type="compositionally biased region" description="Basic residues" evidence="1">
    <location>
        <begin position="165"/>
        <end position="185"/>
    </location>
</feature>
<feature type="compositionally biased region" description="Low complexity" evidence="1">
    <location>
        <begin position="97"/>
        <end position="125"/>
    </location>
</feature>
<gene>
    <name evidence="2" type="ORF">AMAG_17739</name>
</gene>
<evidence type="ECO:0000256" key="1">
    <source>
        <dbReference type="SAM" id="MobiDB-lite"/>
    </source>
</evidence>
<reference evidence="3" key="2">
    <citation type="submission" date="2009-11" db="EMBL/GenBank/DDBJ databases">
        <title>The Genome Sequence of Allomyces macrogynus strain ATCC 38327.</title>
        <authorList>
            <consortium name="The Broad Institute Genome Sequencing Platform"/>
            <person name="Russ C."/>
            <person name="Cuomo C."/>
            <person name="Shea T."/>
            <person name="Young S.K."/>
            <person name="Zeng Q."/>
            <person name="Koehrsen M."/>
            <person name="Haas B."/>
            <person name="Borodovsky M."/>
            <person name="Guigo R."/>
            <person name="Alvarado L."/>
            <person name="Berlin A."/>
            <person name="Borenstein D."/>
            <person name="Chen Z."/>
            <person name="Engels R."/>
            <person name="Freedman E."/>
            <person name="Gellesch M."/>
            <person name="Goldberg J."/>
            <person name="Griggs A."/>
            <person name="Gujja S."/>
            <person name="Heiman D."/>
            <person name="Hepburn T."/>
            <person name="Howarth C."/>
            <person name="Jen D."/>
            <person name="Larson L."/>
            <person name="Lewis B."/>
            <person name="Mehta T."/>
            <person name="Park D."/>
            <person name="Pearson M."/>
            <person name="Roberts A."/>
            <person name="Saif S."/>
            <person name="Shenoy N."/>
            <person name="Sisk P."/>
            <person name="Stolte C."/>
            <person name="Sykes S."/>
            <person name="Walk T."/>
            <person name="White J."/>
            <person name="Yandava C."/>
            <person name="Burger G."/>
            <person name="Gray M.W."/>
            <person name="Holland P.W.H."/>
            <person name="King N."/>
            <person name="Lang F.B.F."/>
            <person name="Roger A.J."/>
            <person name="Ruiz-Trillo I."/>
            <person name="Lander E."/>
            <person name="Nusbaum C."/>
        </authorList>
    </citation>
    <scope>NUCLEOTIDE SEQUENCE [LARGE SCALE GENOMIC DNA]</scope>
    <source>
        <strain evidence="3">ATCC 38327</strain>
    </source>
</reference>
<feature type="compositionally biased region" description="Gly residues" evidence="1">
    <location>
        <begin position="11"/>
        <end position="21"/>
    </location>
</feature>
<name>A0A0L0RYJ2_ALLM3</name>
<reference evidence="2 3" key="1">
    <citation type="submission" date="2009-11" db="EMBL/GenBank/DDBJ databases">
        <title>Annotation of Allomyces macrogynus ATCC 38327.</title>
        <authorList>
            <consortium name="The Broad Institute Genome Sequencing Platform"/>
            <person name="Russ C."/>
            <person name="Cuomo C."/>
            <person name="Burger G."/>
            <person name="Gray M.W."/>
            <person name="Holland P.W.H."/>
            <person name="King N."/>
            <person name="Lang F.B.F."/>
            <person name="Roger A.J."/>
            <person name="Ruiz-Trillo I."/>
            <person name="Young S.K."/>
            <person name="Zeng Q."/>
            <person name="Gargeya S."/>
            <person name="Fitzgerald M."/>
            <person name="Haas B."/>
            <person name="Abouelleil A."/>
            <person name="Alvarado L."/>
            <person name="Arachchi H.M."/>
            <person name="Berlin A."/>
            <person name="Chapman S.B."/>
            <person name="Gearin G."/>
            <person name="Goldberg J."/>
            <person name="Griggs A."/>
            <person name="Gujja S."/>
            <person name="Hansen M."/>
            <person name="Heiman D."/>
            <person name="Howarth C."/>
            <person name="Larimer J."/>
            <person name="Lui A."/>
            <person name="MacDonald P.J.P."/>
            <person name="McCowen C."/>
            <person name="Montmayeur A."/>
            <person name="Murphy C."/>
            <person name="Neiman D."/>
            <person name="Pearson M."/>
            <person name="Priest M."/>
            <person name="Roberts A."/>
            <person name="Saif S."/>
            <person name="Shea T."/>
            <person name="Sisk P."/>
            <person name="Stolte C."/>
            <person name="Sykes S."/>
            <person name="Wortman J."/>
            <person name="Nusbaum C."/>
            <person name="Birren B."/>
        </authorList>
    </citation>
    <scope>NUCLEOTIDE SEQUENCE [LARGE SCALE GENOMIC DNA]</scope>
    <source>
        <strain evidence="2 3">ATCC 38327</strain>
    </source>
</reference>